<evidence type="ECO:0000313" key="7">
    <source>
        <dbReference type="EMBL" id="AHD02058.1"/>
    </source>
</evidence>
<dbReference type="PATRIC" id="fig|999552.6.peg.3286"/>
<dbReference type="InterPro" id="IPR015424">
    <property type="entry name" value="PyrdxlP-dep_Trfase"/>
</dbReference>
<dbReference type="STRING" id="999552.METH_16490"/>
<proteinExistence type="inferred from homology"/>
<dbReference type="Gene3D" id="3.90.1150.10">
    <property type="entry name" value="Aspartate Aminotransferase, domain 1"/>
    <property type="match status" value="1"/>
</dbReference>
<feature type="domain" description="HTH gntR-type" evidence="6">
    <location>
        <begin position="11"/>
        <end position="79"/>
    </location>
</feature>
<dbReference type="SMART" id="SM00345">
    <property type="entry name" value="HTH_GNTR"/>
    <property type="match status" value="1"/>
</dbReference>
<dbReference type="Proteomes" id="UP000018780">
    <property type="component" value="Chromosome"/>
</dbReference>
<dbReference type="Pfam" id="PF00392">
    <property type="entry name" value="GntR"/>
    <property type="match status" value="1"/>
</dbReference>
<gene>
    <name evidence="7" type="ORF">METH_16490</name>
</gene>
<keyword evidence="3" id="KW-0805">Transcription regulation</keyword>
<dbReference type="RefSeq" id="WP_024091478.1">
    <property type="nucleotide sequence ID" value="NC_023135.1"/>
</dbReference>
<dbReference type="InterPro" id="IPR015422">
    <property type="entry name" value="PyrdxlP-dep_Trfase_small"/>
</dbReference>
<keyword evidence="4" id="KW-0238">DNA-binding</keyword>
<dbReference type="PROSITE" id="PS50949">
    <property type="entry name" value="HTH_GNTR"/>
    <property type="match status" value="1"/>
</dbReference>
<dbReference type="PANTHER" id="PTHR46577:SF1">
    <property type="entry name" value="HTH-TYPE TRANSCRIPTIONAL REGULATORY PROTEIN GABR"/>
    <property type="match status" value="1"/>
</dbReference>
<dbReference type="InterPro" id="IPR051446">
    <property type="entry name" value="HTH_trans_reg/aminotransferase"/>
</dbReference>
<name>V9VVR2_9RHOB</name>
<dbReference type="InterPro" id="IPR015421">
    <property type="entry name" value="PyrdxlP-dep_Trfase_major"/>
</dbReference>
<reference evidence="7 8" key="1">
    <citation type="submission" date="2013-09" db="EMBL/GenBank/DDBJ databases">
        <authorList>
            <consortium name="DOE Joint Genome Institute"/>
            <person name="Klenk H.-P."/>
            <person name="Huntemann M."/>
            <person name="Han J."/>
            <person name="Chen A."/>
            <person name="Kyrpides N."/>
            <person name="Mavromatis K."/>
            <person name="Markowitz V."/>
            <person name="Palaniappan K."/>
            <person name="Ivanova N."/>
            <person name="Schaumberg A."/>
            <person name="Pati A."/>
            <person name="Liolios K."/>
            <person name="Nordberg H.P."/>
            <person name="Cantor M.N."/>
            <person name="Hua S.X."/>
            <person name="Woyke T."/>
        </authorList>
    </citation>
    <scope>NUCLEOTIDE SEQUENCE [LARGE SCALE GENOMIC DNA]</scope>
    <source>
        <strain evidence="7 8">DSM 14336</strain>
    </source>
</reference>
<dbReference type="EMBL" id="CP006773">
    <property type="protein sequence ID" value="AHD02058.1"/>
    <property type="molecule type" value="Genomic_DNA"/>
</dbReference>
<dbReference type="SUPFAM" id="SSF46785">
    <property type="entry name" value="Winged helix' DNA-binding domain"/>
    <property type="match status" value="1"/>
</dbReference>
<organism evidence="7 8">
    <name type="scientific">Leisingera methylohalidivorans DSM 14336</name>
    <dbReference type="NCBI Taxonomy" id="999552"/>
    <lineage>
        <taxon>Bacteria</taxon>
        <taxon>Pseudomonadati</taxon>
        <taxon>Pseudomonadota</taxon>
        <taxon>Alphaproteobacteria</taxon>
        <taxon>Rhodobacterales</taxon>
        <taxon>Roseobacteraceae</taxon>
        <taxon>Leisingera</taxon>
    </lineage>
</organism>
<dbReference type="AlphaFoldDB" id="V9VVR2"/>
<dbReference type="OrthoDB" id="9794015at2"/>
<evidence type="ECO:0000256" key="5">
    <source>
        <dbReference type="ARBA" id="ARBA00023163"/>
    </source>
</evidence>
<dbReference type="InterPro" id="IPR036390">
    <property type="entry name" value="WH_DNA-bd_sf"/>
</dbReference>
<dbReference type="InterPro" id="IPR000524">
    <property type="entry name" value="Tscrpt_reg_HTH_GntR"/>
</dbReference>
<accession>V9VVR2</accession>
<dbReference type="CDD" id="cd00609">
    <property type="entry name" value="AAT_like"/>
    <property type="match status" value="1"/>
</dbReference>
<evidence type="ECO:0000256" key="4">
    <source>
        <dbReference type="ARBA" id="ARBA00023125"/>
    </source>
</evidence>
<dbReference type="SUPFAM" id="SSF53383">
    <property type="entry name" value="PLP-dependent transferases"/>
    <property type="match status" value="1"/>
</dbReference>
<dbReference type="InterPro" id="IPR036388">
    <property type="entry name" value="WH-like_DNA-bd_sf"/>
</dbReference>
<dbReference type="Gene3D" id="3.40.640.10">
    <property type="entry name" value="Type I PLP-dependent aspartate aminotransferase-like (Major domain)"/>
    <property type="match status" value="1"/>
</dbReference>
<evidence type="ECO:0000259" key="6">
    <source>
        <dbReference type="PROSITE" id="PS50949"/>
    </source>
</evidence>
<sequence length="459" mass="49043">MWYPDPDTLHTPLHASLAAAIEQAILTEELPAGARLPPHRGMADRLGLSVHTVSKAYQSLRKQNLIDGQIGRGSYVCGPAPQDAPQDPGPEEGFDFSTCHPVHSPQHCRRFQQSLQELAAELDPSALQVCKSIAGTDADKSAGARWLAACGFAAAPDQVILTNGGSHGFTVALSALTRPGDTVLSDSITDNLLVSGCAYLGLKHLGLEADPHGILPDALTEACRTSCPKVLCLLPSLANPVPVMMPEDRRKALARIAQENDLYIIEHDPLGPVAGDRPPPVSALLPERSLYMTALSTCLMPGLHAGYMAGPSHLLPSLKGRLLSFGGTAMPLMRALASRWVLDGTALELAGWQQNALKGRHRIACRVLHGVPWTGHPSAMHLWLPLPEGWSAAGFSQYARQMQIAVMPDMPFLAPGICSADGLRISLGAVQGEGRFRKGLEHIAALLKLQPHSLPHLAF</sequence>
<evidence type="ECO:0000256" key="2">
    <source>
        <dbReference type="ARBA" id="ARBA00022898"/>
    </source>
</evidence>
<dbReference type="GO" id="GO:0003677">
    <property type="term" value="F:DNA binding"/>
    <property type="evidence" value="ECO:0007669"/>
    <property type="project" value="UniProtKB-KW"/>
</dbReference>
<keyword evidence="2" id="KW-0663">Pyridoxal phosphate</keyword>
<evidence type="ECO:0000256" key="1">
    <source>
        <dbReference type="ARBA" id="ARBA00005384"/>
    </source>
</evidence>
<dbReference type="PANTHER" id="PTHR46577">
    <property type="entry name" value="HTH-TYPE TRANSCRIPTIONAL REGULATORY PROTEIN GABR"/>
    <property type="match status" value="1"/>
</dbReference>
<dbReference type="GO" id="GO:0003700">
    <property type="term" value="F:DNA-binding transcription factor activity"/>
    <property type="evidence" value="ECO:0007669"/>
    <property type="project" value="InterPro"/>
</dbReference>
<comment type="similarity">
    <text evidence="1">In the C-terminal section; belongs to the class-I pyridoxal-phosphate-dependent aminotransferase family.</text>
</comment>
<evidence type="ECO:0000256" key="3">
    <source>
        <dbReference type="ARBA" id="ARBA00023015"/>
    </source>
</evidence>
<dbReference type="HOGENOM" id="CLU_017584_0_0_5"/>
<dbReference type="Gene3D" id="1.10.10.10">
    <property type="entry name" value="Winged helix-like DNA-binding domain superfamily/Winged helix DNA-binding domain"/>
    <property type="match status" value="1"/>
</dbReference>
<keyword evidence="5" id="KW-0804">Transcription</keyword>
<dbReference type="CDD" id="cd07377">
    <property type="entry name" value="WHTH_GntR"/>
    <property type="match status" value="1"/>
</dbReference>
<protein>
    <submittedName>
        <fullName evidence="7">GntR family transcriptional regulator</fullName>
    </submittedName>
</protein>
<keyword evidence="8" id="KW-1185">Reference proteome</keyword>
<evidence type="ECO:0000313" key="8">
    <source>
        <dbReference type="Proteomes" id="UP000018780"/>
    </source>
</evidence>
<dbReference type="KEGG" id="lmd:METH_16490"/>